<dbReference type="AlphaFoldDB" id="A0A6A1WBS4"/>
<dbReference type="InterPro" id="IPR003103">
    <property type="entry name" value="BAG_domain"/>
</dbReference>
<evidence type="ECO:0000313" key="4">
    <source>
        <dbReference type="EMBL" id="KAB1221776.1"/>
    </source>
</evidence>
<dbReference type="GO" id="GO:0006457">
    <property type="term" value="P:protein folding"/>
    <property type="evidence" value="ECO:0007669"/>
    <property type="project" value="TreeGrafter"/>
</dbReference>
<keyword evidence="2" id="KW-0175">Coiled coil</keyword>
<dbReference type="GO" id="GO:0009506">
    <property type="term" value="C:plasmodesma"/>
    <property type="evidence" value="ECO:0007669"/>
    <property type="project" value="TreeGrafter"/>
</dbReference>
<dbReference type="Proteomes" id="UP000516437">
    <property type="component" value="Chromosome 2"/>
</dbReference>
<dbReference type="EMBL" id="RXIC02000020">
    <property type="protein sequence ID" value="KAB1221776.1"/>
    <property type="molecule type" value="Genomic_DNA"/>
</dbReference>
<comment type="caution">
    <text evidence="4">The sequence shown here is derived from an EMBL/GenBank/DDBJ whole genome shotgun (WGS) entry which is preliminary data.</text>
</comment>
<keyword evidence="5" id="KW-1185">Reference proteome</keyword>
<dbReference type="Gene3D" id="1.20.58.120">
    <property type="entry name" value="BAG domain"/>
    <property type="match status" value="1"/>
</dbReference>
<evidence type="ECO:0000256" key="2">
    <source>
        <dbReference type="SAM" id="Coils"/>
    </source>
</evidence>
<name>A0A6A1WBS4_9ROSI</name>
<organism evidence="4 5">
    <name type="scientific">Morella rubra</name>
    <name type="common">Chinese bayberry</name>
    <dbReference type="NCBI Taxonomy" id="262757"/>
    <lineage>
        <taxon>Eukaryota</taxon>
        <taxon>Viridiplantae</taxon>
        <taxon>Streptophyta</taxon>
        <taxon>Embryophyta</taxon>
        <taxon>Tracheophyta</taxon>
        <taxon>Spermatophyta</taxon>
        <taxon>Magnoliopsida</taxon>
        <taxon>eudicotyledons</taxon>
        <taxon>Gunneridae</taxon>
        <taxon>Pentapetalae</taxon>
        <taxon>rosids</taxon>
        <taxon>fabids</taxon>
        <taxon>Fagales</taxon>
        <taxon>Myricaceae</taxon>
        <taxon>Morella</taxon>
    </lineage>
</organism>
<protein>
    <submittedName>
        <fullName evidence="4">BAG family molecular chaperone regulator 5, mitochondrial</fullName>
    </submittedName>
</protein>
<dbReference type="PROSITE" id="PS50096">
    <property type="entry name" value="IQ"/>
    <property type="match status" value="1"/>
</dbReference>
<feature type="coiled-coil region" evidence="2">
    <location>
        <begin position="76"/>
        <end position="103"/>
    </location>
</feature>
<dbReference type="OrthoDB" id="1907216at2759"/>
<reference evidence="4 5" key="1">
    <citation type="journal article" date="2019" name="Plant Biotechnol. J.">
        <title>The red bayberry genome and genetic basis of sex determination.</title>
        <authorList>
            <person name="Jia H.M."/>
            <person name="Jia H.J."/>
            <person name="Cai Q.L."/>
            <person name="Wang Y."/>
            <person name="Zhao H.B."/>
            <person name="Yang W.F."/>
            <person name="Wang G.Y."/>
            <person name="Li Y.H."/>
            <person name="Zhan D.L."/>
            <person name="Shen Y.T."/>
            <person name="Niu Q.F."/>
            <person name="Chang L."/>
            <person name="Qiu J."/>
            <person name="Zhao L."/>
            <person name="Xie H.B."/>
            <person name="Fu W.Y."/>
            <person name="Jin J."/>
            <person name="Li X.W."/>
            <person name="Jiao Y."/>
            <person name="Zhou C.C."/>
            <person name="Tu T."/>
            <person name="Chai C.Y."/>
            <person name="Gao J.L."/>
            <person name="Fan L.J."/>
            <person name="van de Weg E."/>
            <person name="Wang J.Y."/>
            <person name="Gao Z.S."/>
        </authorList>
    </citation>
    <scope>NUCLEOTIDE SEQUENCE [LARGE SCALE GENOMIC DNA]</scope>
    <source>
        <tissue evidence="4">Leaves</tissue>
    </source>
</reference>
<proteinExistence type="predicted"/>
<accession>A0A6A1WBS4</accession>
<dbReference type="SMART" id="SM00264">
    <property type="entry name" value="BAG"/>
    <property type="match status" value="1"/>
</dbReference>
<dbReference type="Pfam" id="PF02179">
    <property type="entry name" value="BAG"/>
    <property type="match status" value="1"/>
</dbReference>
<dbReference type="PANTHER" id="PTHR33322">
    <property type="entry name" value="BAG DOMAIN CONTAINING PROTEIN, EXPRESSED"/>
    <property type="match status" value="1"/>
</dbReference>
<feature type="domain" description="BAG" evidence="3">
    <location>
        <begin position="82"/>
        <end position="159"/>
    </location>
</feature>
<dbReference type="GO" id="GO:0051087">
    <property type="term" value="F:protein-folding chaperone binding"/>
    <property type="evidence" value="ECO:0007669"/>
    <property type="project" value="InterPro"/>
</dbReference>
<keyword evidence="1" id="KW-0143">Chaperone</keyword>
<evidence type="ECO:0000313" key="5">
    <source>
        <dbReference type="Proteomes" id="UP000516437"/>
    </source>
</evidence>
<dbReference type="PROSITE" id="PS51035">
    <property type="entry name" value="BAG"/>
    <property type="match status" value="1"/>
</dbReference>
<sequence length="227" mass="25770">MKSSPTVSFFSSSSTTVTYTFHDDHSSPSPHSYPTDIPIQSSSEVAQIPVTIHLSQQSQSNAAAAKIQSAYRAHVIRTLYKQISAVNSEADQLQRLIQRQETVDAVRNDDREKLRMNEALMGLLLRLDSVPGVEPTVREARRKVSHRIVALQEIVDSISEAKVCDGYNNHAWGPPWGYGYEGFMRNWDDVLAEMEEQVCRERGGDEMERFCAQHLGFRCLQRFLREP</sequence>
<dbReference type="InterPro" id="IPR036533">
    <property type="entry name" value="BAG_dom_sf"/>
</dbReference>
<dbReference type="CDD" id="cd23767">
    <property type="entry name" value="IQCD"/>
    <property type="match status" value="1"/>
</dbReference>
<gene>
    <name evidence="4" type="ORF">CJ030_MR2G001467</name>
</gene>
<dbReference type="InterPro" id="IPR040400">
    <property type="entry name" value="BAG5/6/7/8"/>
</dbReference>
<dbReference type="PANTHER" id="PTHR33322:SF8">
    <property type="entry name" value="BAG FAMILY MOLECULAR CHAPERONE REGULATOR 5, MITOCHONDRIAL"/>
    <property type="match status" value="1"/>
</dbReference>
<evidence type="ECO:0000259" key="3">
    <source>
        <dbReference type="PROSITE" id="PS51035"/>
    </source>
</evidence>
<dbReference type="SUPFAM" id="SSF63491">
    <property type="entry name" value="BAG domain"/>
    <property type="match status" value="1"/>
</dbReference>
<evidence type="ECO:0000256" key="1">
    <source>
        <dbReference type="ARBA" id="ARBA00023186"/>
    </source>
</evidence>